<accession>A0A812B4L3</accession>
<gene>
    <name evidence="1" type="ORF">SPHA_12810</name>
</gene>
<dbReference type="EMBL" id="CAHIKZ030000428">
    <property type="protein sequence ID" value="CAE1173805.1"/>
    <property type="molecule type" value="Genomic_DNA"/>
</dbReference>
<name>A0A812B4L3_ACAPH</name>
<protein>
    <submittedName>
        <fullName evidence="1">Uncharacterized protein</fullName>
    </submittedName>
</protein>
<evidence type="ECO:0000313" key="2">
    <source>
        <dbReference type="Proteomes" id="UP000597762"/>
    </source>
</evidence>
<dbReference type="Proteomes" id="UP000597762">
    <property type="component" value="Unassembled WGS sequence"/>
</dbReference>
<evidence type="ECO:0000313" key="1">
    <source>
        <dbReference type="EMBL" id="CAE1173805.1"/>
    </source>
</evidence>
<proteinExistence type="predicted"/>
<keyword evidence="2" id="KW-1185">Reference proteome</keyword>
<reference evidence="1" key="1">
    <citation type="submission" date="2021-01" db="EMBL/GenBank/DDBJ databases">
        <authorList>
            <person name="Li R."/>
            <person name="Bekaert M."/>
        </authorList>
    </citation>
    <scope>NUCLEOTIDE SEQUENCE</scope>
    <source>
        <strain evidence="1">Farmed</strain>
    </source>
</reference>
<sequence>MRHMSFTCDGIRRWASFSLAVTKGIPVGFFLRLSICCLSSAGRLVEPRAAVFELLAVVKATAVFKRGDEEPLKQQAPPATSGFLRVKTGNSFMKKERRGGRQGISRPQCAFEVSMFTESCNSHQFSRLARSLHRRTSRVIPRPGFCSPYNYVRQHCFQPSQRVATCASEFDLSLLQATETSTSYSASSLSFCIVLANNHL</sequence>
<organism evidence="1 2">
    <name type="scientific">Acanthosepion pharaonis</name>
    <name type="common">Pharaoh cuttlefish</name>
    <name type="synonym">Sepia pharaonis</name>
    <dbReference type="NCBI Taxonomy" id="158019"/>
    <lineage>
        <taxon>Eukaryota</taxon>
        <taxon>Metazoa</taxon>
        <taxon>Spiralia</taxon>
        <taxon>Lophotrochozoa</taxon>
        <taxon>Mollusca</taxon>
        <taxon>Cephalopoda</taxon>
        <taxon>Coleoidea</taxon>
        <taxon>Decapodiformes</taxon>
        <taxon>Sepiida</taxon>
        <taxon>Sepiina</taxon>
        <taxon>Sepiidae</taxon>
        <taxon>Acanthosepion</taxon>
    </lineage>
</organism>
<dbReference type="AlphaFoldDB" id="A0A812B4L3"/>
<comment type="caution">
    <text evidence="1">The sequence shown here is derived from an EMBL/GenBank/DDBJ whole genome shotgun (WGS) entry which is preliminary data.</text>
</comment>